<sequence>MPLINQMGLQEWGALLQEGPTPTERRPLSTRVVKSLDEHSHCVTEVCDTILGHTRERFAFKGHLISATLLQGPQFECYVNVFPEGCFHHFTASKQQQLFFFLRRTKWPPQRTGVVCWAPHHSSYLIFYSIF</sequence>
<dbReference type="Proteomes" id="UP000314294">
    <property type="component" value="Unassembled WGS sequence"/>
</dbReference>
<accession>A0A4Z2H9S8</accession>
<comment type="caution">
    <text evidence="1">The sequence shown here is derived from an EMBL/GenBank/DDBJ whole genome shotgun (WGS) entry which is preliminary data.</text>
</comment>
<name>A0A4Z2H9S8_9TELE</name>
<dbReference type="AlphaFoldDB" id="A0A4Z2H9S8"/>
<organism evidence="1 2">
    <name type="scientific">Liparis tanakae</name>
    <name type="common">Tanaka's snailfish</name>
    <dbReference type="NCBI Taxonomy" id="230148"/>
    <lineage>
        <taxon>Eukaryota</taxon>
        <taxon>Metazoa</taxon>
        <taxon>Chordata</taxon>
        <taxon>Craniata</taxon>
        <taxon>Vertebrata</taxon>
        <taxon>Euteleostomi</taxon>
        <taxon>Actinopterygii</taxon>
        <taxon>Neopterygii</taxon>
        <taxon>Teleostei</taxon>
        <taxon>Neoteleostei</taxon>
        <taxon>Acanthomorphata</taxon>
        <taxon>Eupercaria</taxon>
        <taxon>Perciformes</taxon>
        <taxon>Cottioidei</taxon>
        <taxon>Cottales</taxon>
        <taxon>Liparidae</taxon>
        <taxon>Liparis</taxon>
    </lineage>
</organism>
<proteinExistence type="predicted"/>
<dbReference type="OrthoDB" id="6617140at2759"/>
<reference evidence="1 2" key="1">
    <citation type="submission" date="2019-03" db="EMBL/GenBank/DDBJ databases">
        <title>First draft genome of Liparis tanakae, snailfish: a comprehensive survey of snailfish specific genes.</title>
        <authorList>
            <person name="Kim W."/>
            <person name="Song I."/>
            <person name="Jeong J.-H."/>
            <person name="Kim D."/>
            <person name="Kim S."/>
            <person name="Ryu S."/>
            <person name="Song J.Y."/>
            <person name="Lee S.K."/>
        </authorList>
    </citation>
    <scope>NUCLEOTIDE SEQUENCE [LARGE SCALE GENOMIC DNA]</scope>
    <source>
        <tissue evidence="1">Muscle</tissue>
    </source>
</reference>
<gene>
    <name evidence="1" type="ORF">EYF80_027372</name>
</gene>
<protein>
    <submittedName>
        <fullName evidence="1">Uncharacterized protein</fullName>
    </submittedName>
</protein>
<keyword evidence="2" id="KW-1185">Reference proteome</keyword>
<dbReference type="EMBL" id="SRLO01000294">
    <property type="protein sequence ID" value="TNN62361.1"/>
    <property type="molecule type" value="Genomic_DNA"/>
</dbReference>
<evidence type="ECO:0000313" key="1">
    <source>
        <dbReference type="EMBL" id="TNN62361.1"/>
    </source>
</evidence>
<evidence type="ECO:0000313" key="2">
    <source>
        <dbReference type="Proteomes" id="UP000314294"/>
    </source>
</evidence>